<dbReference type="RefSeq" id="WP_015589679.1">
    <property type="nucleotide sequence ID" value="NC_021169.1"/>
</dbReference>
<dbReference type="HOGENOM" id="CLU_2177756_0_0_2"/>
<sequence length="109" mass="12903">MKVIQIMGYSLSKLALNIDVTSFEDEWHIVTAKQIIRQTKKYEIECWQPERTFKKVQVCQKNGIVHKVFPSFYIPFRGLKEFEISLPLLKEIKNKRSFDPSTQSFSLYV</sequence>
<dbReference type="KEGG" id="ast:Asulf_00044"/>
<protein>
    <submittedName>
        <fullName evidence="1">Uncharacterized protein</fullName>
    </submittedName>
</protein>
<evidence type="ECO:0000313" key="2">
    <source>
        <dbReference type="Proteomes" id="UP000013307"/>
    </source>
</evidence>
<dbReference type="GeneID" id="15391690"/>
<name>N0BIW3_9EURY</name>
<keyword evidence="2" id="KW-1185">Reference proteome</keyword>
<dbReference type="Proteomes" id="UP000013307">
    <property type="component" value="Chromosome"/>
</dbReference>
<evidence type="ECO:0000313" key="1">
    <source>
        <dbReference type="EMBL" id="AGK60080.1"/>
    </source>
</evidence>
<dbReference type="EMBL" id="CP005290">
    <property type="protein sequence ID" value="AGK60080.1"/>
    <property type="molecule type" value="Genomic_DNA"/>
</dbReference>
<proteinExistence type="predicted"/>
<accession>N0BIW3</accession>
<organism evidence="1 2">
    <name type="scientific">Archaeoglobus sulfaticallidus PM70-1</name>
    <dbReference type="NCBI Taxonomy" id="387631"/>
    <lineage>
        <taxon>Archaea</taxon>
        <taxon>Methanobacteriati</taxon>
        <taxon>Methanobacteriota</taxon>
        <taxon>Archaeoglobi</taxon>
        <taxon>Archaeoglobales</taxon>
        <taxon>Archaeoglobaceae</taxon>
        <taxon>Archaeoglobus</taxon>
    </lineage>
</organism>
<gene>
    <name evidence="1" type="ORF">Asulf_00044</name>
</gene>
<reference evidence="1 2" key="1">
    <citation type="journal article" date="2013" name="Genome Announc.">
        <title>Complete Genome Sequence of the Thermophilic and Facultatively Chemolithoautotrophic Sulfate Reducer Archaeoglobus sulfaticallidus Strain PM70-1T.</title>
        <authorList>
            <person name="Stokke R."/>
            <person name="Hocking W.P."/>
            <person name="Steinsbu B.O."/>
            <person name="Steen I.H."/>
        </authorList>
    </citation>
    <scope>NUCLEOTIDE SEQUENCE [LARGE SCALE GENOMIC DNA]</scope>
    <source>
        <strain evidence="1">PM70-1</strain>
    </source>
</reference>
<dbReference type="STRING" id="387631.Asulf_00044"/>
<dbReference type="AlphaFoldDB" id="N0BIW3"/>